<dbReference type="EMBL" id="BARU01012937">
    <property type="protein sequence ID" value="GAH31927.1"/>
    <property type="molecule type" value="Genomic_DNA"/>
</dbReference>
<sequence>NSTWAIAGTVVIVITLLWVNLARLFSGLHSYAF</sequence>
<keyword evidence="1" id="KW-0812">Transmembrane</keyword>
<evidence type="ECO:0000313" key="2">
    <source>
        <dbReference type="EMBL" id="GAH31927.1"/>
    </source>
</evidence>
<keyword evidence="1" id="KW-1133">Transmembrane helix</keyword>
<accession>X1EH49</accession>
<dbReference type="AlphaFoldDB" id="X1EH49"/>
<organism evidence="2">
    <name type="scientific">marine sediment metagenome</name>
    <dbReference type="NCBI Taxonomy" id="412755"/>
    <lineage>
        <taxon>unclassified sequences</taxon>
        <taxon>metagenomes</taxon>
        <taxon>ecological metagenomes</taxon>
    </lineage>
</organism>
<gene>
    <name evidence="2" type="ORF">S03H2_23613</name>
</gene>
<name>X1EH49_9ZZZZ</name>
<proteinExistence type="predicted"/>
<feature type="non-terminal residue" evidence="2">
    <location>
        <position position="1"/>
    </location>
</feature>
<comment type="caution">
    <text evidence="2">The sequence shown here is derived from an EMBL/GenBank/DDBJ whole genome shotgun (WGS) entry which is preliminary data.</text>
</comment>
<feature type="transmembrane region" description="Helical" evidence="1">
    <location>
        <begin position="6"/>
        <end position="25"/>
    </location>
</feature>
<evidence type="ECO:0008006" key="3">
    <source>
        <dbReference type="Google" id="ProtNLM"/>
    </source>
</evidence>
<keyword evidence="1" id="KW-0472">Membrane</keyword>
<evidence type="ECO:0000256" key="1">
    <source>
        <dbReference type="SAM" id="Phobius"/>
    </source>
</evidence>
<protein>
    <recommendedName>
        <fullName evidence="3">Cytochrome c assembly protein domain-containing protein</fullName>
    </recommendedName>
</protein>
<reference evidence="2" key="1">
    <citation type="journal article" date="2014" name="Front. Microbiol.">
        <title>High frequency of phylogenetically diverse reductive dehalogenase-homologous genes in deep subseafloor sedimentary metagenomes.</title>
        <authorList>
            <person name="Kawai M."/>
            <person name="Futagami T."/>
            <person name="Toyoda A."/>
            <person name="Takaki Y."/>
            <person name="Nishi S."/>
            <person name="Hori S."/>
            <person name="Arai W."/>
            <person name="Tsubouchi T."/>
            <person name="Morono Y."/>
            <person name="Uchiyama I."/>
            <person name="Ito T."/>
            <person name="Fujiyama A."/>
            <person name="Inagaki F."/>
            <person name="Takami H."/>
        </authorList>
    </citation>
    <scope>NUCLEOTIDE SEQUENCE</scope>
    <source>
        <strain evidence="2">Expedition CK06-06</strain>
    </source>
</reference>